<feature type="region of interest" description="Disordered" evidence="1">
    <location>
        <begin position="560"/>
        <end position="585"/>
    </location>
</feature>
<dbReference type="CDD" id="cd00303">
    <property type="entry name" value="retropepsin_like"/>
    <property type="match status" value="1"/>
</dbReference>
<feature type="region of interest" description="Disordered" evidence="1">
    <location>
        <begin position="149"/>
        <end position="203"/>
    </location>
</feature>
<sequence>MVELSGPRTCAPGAGLYGNAEVSLRWELISLAGTETPPLGTVWDLLDEKFGYSDTPGSVAARWESLKQAEGETVLDLYSRLLRERVLYWRVTESQLPPAVVAAKFVAALAPPLREALEQAWGRVLGDLTAEQVRDHAVFYEERQTAAQSIADKAARNRRSGNANSYARPGGTPNPTSGPTNGQGKTQQQQQGGTPSAQRNSIGSSVAAGVRCKFCSEKGYRKADKHTDATCWENPANASKRPPWFKPLEGRSQKPPETPNTAIVEAGKTFMTCTLGTGGLVGMEAIVQDETQTKELPALLLLDTGSEYTLASTGLIASLGVELTPYERPMVLAGAGKEGSIAVTGEVTLPVIVKGTDGRSHRFRLTVHVAANLNQDVARSSAVLLGLTSLEKMRARIAIGESTVFLEAIGATEEISAGWLADNAHLIGFFTHRWNSAERNYDIACKELHIICHAVDEWKQLLLTYTMHNPRPKGDPASAGRIIILSDSSSALGKLAARADITRYEPGSRQVKRWLSWLSLVSEFDPVELQFKHIPGRLNGFSDLLSRLLDQGRRYLPEGGGNPVVLATIDPSTQSDGSPRDNSDDTLARVLCDDGIQSELRELQKADDETKVHGASLKEYHQHFEGSKALPRSAVEAVQLGLIGVNTAEGPFIYLGSLAGFTTRMVPLGAREDFTISVSPAHLEPRGQAVDWSRPAVATEVIIARSAFNAGDLLLVRLADGGDVIGRVLPDNDDHSNGEFVVHVFDSPDGSSFWPVWVSQSGETYAAKDPVSGDEPLQRLATGGLRRIELTSTGRLRDSTRQELLQAGYLAD</sequence>
<reference evidence="2 3" key="1">
    <citation type="submission" date="2020-04" db="EMBL/GenBank/DDBJ databases">
        <title>Perkinsus olseni comparative genomics.</title>
        <authorList>
            <person name="Bogema D.R."/>
        </authorList>
    </citation>
    <scope>NUCLEOTIDE SEQUENCE [LARGE SCALE GENOMIC DNA]</scope>
    <source>
        <strain evidence="2">ATCC PRA-205</strain>
    </source>
</reference>
<evidence type="ECO:0000313" key="3">
    <source>
        <dbReference type="Proteomes" id="UP000574390"/>
    </source>
</evidence>
<dbReference type="Gene3D" id="2.40.70.10">
    <property type="entry name" value="Acid Proteases"/>
    <property type="match status" value="1"/>
</dbReference>
<feature type="compositionally biased region" description="Low complexity" evidence="1">
    <location>
        <begin position="169"/>
        <end position="194"/>
    </location>
</feature>
<proteinExistence type="predicted"/>
<evidence type="ECO:0000313" key="2">
    <source>
        <dbReference type="EMBL" id="KAF4735590.1"/>
    </source>
</evidence>
<comment type="caution">
    <text evidence="2">The sequence shown here is derived from an EMBL/GenBank/DDBJ whole genome shotgun (WGS) entry which is preliminary data.</text>
</comment>
<dbReference type="Proteomes" id="UP000574390">
    <property type="component" value="Unassembled WGS sequence"/>
</dbReference>
<organism evidence="2 3">
    <name type="scientific">Perkinsus olseni</name>
    <name type="common">Perkinsus atlanticus</name>
    <dbReference type="NCBI Taxonomy" id="32597"/>
    <lineage>
        <taxon>Eukaryota</taxon>
        <taxon>Sar</taxon>
        <taxon>Alveolata</taxon>
        <taxon>Perkinsozoa</taxon>
        <taxon>Perkinsea</taxon>
        <taxon>Perkinsida</taxon>
        <taxon>Perkinsidae</taxon>
        <taxon>Perkinsus</taxon>
    </lineage>
</organism>
<gene>
    <name evidence="2" type="ORF">FOZ62_027797</name>
</gene>
<feature type="region of interest" description="Disordered" evidence="1">
    <location>
        <begin position="234"/>
        <end position="259"/>
    </location>
</feature>
<name>A0A7J6STV0_PEROL</name>
<dbReference type="InterPro" id="IPR021109">
    <property type="entry name" value="Peptidase_aspartic_dom_sf"/>
</dbReference>
<dbReference type="AlphaFoldDB" id="A0A7J6STV0"/>
<protein>
    <submittedName>
        <fullName evidence="2">Uncharacterized protein</fullName>
    </submittedName>
</protein>
<dbReference type="EMBL" id="JABANM010012678">
    <property type="protein sequence ID" value="KAF4735590.1"/>
    <property type="molecule type" value="Genomic_DNA"/>
</dbReference>
<evidence type="ECO:0000256" key="1">
    <source>
        <dbReference type="SAM" id="MobiDB-lite"/>
    </source>
</evidence>
<accession>A0A7J6STV0</accession>